<evidence type="ECO:0000313" key="5">
    <source>
        <dbReference type="EMBL" id="MBL1105123.1"/>
    </source>
</evidence>
<protein>
    <submittedName>
        <fullName evidence="5">Glycosyltransferase</fullName>
    </submittedName>
</protein>
<proteinExistence type="predicted"/>
<dbReference type="Gene3D" id="3.40.50.2000">
    <property type="entry name" value="Glycogen Phosphorylase B"/>
    <property type="match status" value="2"/>
</dbReference>
<dbReference type="InterPro" id="IPR028098">
    <property type="entry name" value="Glyco_trans_4-like_N"/>
</dbReference>
<comment type="caution">
    <text evidence="5">The sequence shown here is derived from an EMBL/GenBank/DDBJ whole genome shotgun (WGS) entry which is preliminary data.</text>
</comment>
<reference evidence="5 6" key="1">
    <citation type="submission" date="2021-01" db="EMBL/GenBank/DDBJ databases">
        <title>WGS of actinomycetes isolated from Thailand.</title>
        <authorList>
            <person name="Thawai C."/>
        </authorList>
    </citation>
    <scope>NUCLEOTIDE SEQUENCE [LARGE SCALE GENOMIC DNA]</scope>
    <source>
        <strain evidence="5 6">CH5-8</strain>
    </source>
</reference>
<dbReference type="Pfam" id="PF13692">
    <property type="entry name" value="Glyco_trans_1_4"/>
    <property type="match status" value="1"/>
</dbReference>
<keyword evidence="1" id="KW-0328">Glycosyltransferase</keyword>
<dbReference type="PANTHER" id="PTHR45947:SF3">
    <property type="entry name" value="SULFOQUINOVOSYL TRANSFERASE SQD2"/>
    <property type="match status" value="1"/>
</dbReference>
<keyword evidence="2" id="KW-0808">Transferase</keyword>
<evidence type="ECO:0000256" key="2">
    <source>
        <dbReference type="ARBA" id="ARBA00022679"/>
    </source>
</evidence>
<evidence type="ECO:0000313" key="6">
    <source>
        <dbReference type="Proteomes" id="UP000621386"/>
    </source>
</evidence>
<evidence type="ECO:0000259" key="4">
    <source>
        <dbReference type="Pfam" id="PF13439"/>
    </source>
</evidence>
<feature type="domain" description="Glycosyltransferase subfamily 4-like N-terminal" evidence="4">
    <location>
        <begin position="21"/>
        <end position="179"/>
    </location>
</feature>
<accession>A0ABS1NYE8</accession>
<dbReference type="InterPro" id="IPR050194">
    <property type="entry name" value="Glycosyltransferase_grp1"/>
</dbReference>
<evidence type="ECO:0000256" key="1">
    <source>
        <dbReference type="ARBA" id="ARBA00022676"/>
    </source>
</evidence>
<organism evidence="5 6">
    <name type="scientific">Streptomyces musisoli</name>
    <dbReference type="NCBI Taxonomy" id="2802280"/>
    <lineage>
        <taxon>Bacteria</taxon>
        <taxon>Bacillati</taxon>
        <taxon>Actinomycetota</taxon>
        <taxon>Actinomycetes</taxon>
        <taxon>Kitasatosporales</taxon>
        <taxon>Streptomycetaceae</taxon>
        <taxon>Streptomyces</taxon>
    </lineage>
</organism>
<keyword evidence="6" id="KW-1185">Reference proteome</keyword>
<name>A0ABS1NYE8_9ACTN</name>
<dbReference type="Proteomes" id="UP000621386">
    <property type="component" value="Unassembled WGS sequence"/>
</dbReference>
<dbReference type="RefSeq" id="WP_201815553.1">
    <property type="nucleotide sequence ID" value="NZ_JAERRH010000003.1"/>
</dbReference>
<evidence type="ECO:0000256" key="3">
    <source>
        <dbReference type="SAM" id="MobiDB-lite"/>
    </source>
</evidence>
<feature type="region of interest" description="Disordered" evidence="3">
    <location>
        <begin position="177"/>
        <end position="225"/>
    </location>
</feature>
<dbReference type="PANTHER" id="PTHR45947">
    <property type="entry name" value="SULFOQUINOVOSYL TRANSFERASE SQD2"/>
    <property type="match status" value="1"/>
</dbReference>
<dbReference type="Pfam" id="PF13439">
    <property type="entry name" value="Glyco_transf_4"/>
    <property type="match status" value="1"/>
</dbReference>
<gene>
    <name evidence="5" type="ORF">JK361_11060</name>
</gene>
<dbReference type="EMBL" id="JAERRH010000003">
    <property type="protein sequence ID" value="MBL1105123.1"/>
    <property type="molecule type" value="Genomic_DNA"/>
</dbReference>
<sequence>MHQSAPALRPRVLHLAQPVDGGVARVVTDLTRAQLAAGQRVTVACPDGALATGLRALGADVRDWRAGRSPGPGLPGEVRRLVRLIDEVRPDLVHAHSAKAGLAARLAVRGRVPTVFQPHAWSFEAVGGLTSALALRWERWGARWADRVVCVSEAERATGLRAGVRAAYTVVPNGIDTTRFSPAPRAPHPRAPQAAGVEKPPPGRAAPDHAGRTGGAGANGHPAEGEAEAVSRPLVVCVGRLCRQKGQDVLLRAWQDVLGVLPGAGLVLVGDGPDHEELRRQAHPSVEFAGAVADVVPWYRAADLVVLPSRWEGMALAPLEALGCGRPVVVTDVDGARESLPPALAAHCLVPPEDPVALAGAITGLLSDPALRAALGGQGRRHVLALHDVRHTAERIAAVYHELFVQVPATDGATARLVRSECRESILS</sequence>
<dbReference type="SUPFAM" id="SSF53756">
    <property type="entry name" value="UDP-Glycosyltransferase/glycogen phosphorylase"/>
    <property type="match status" value="1"/>
</dbReference>